<dbReference type="Proteomes" id="UP000015101">
    <property type="component" value="Unassembled WGS sequence"/>
</dbReference>
<dbReference type="EMBL" id="AMQM01004981">
    <property type="status" value="NOT_ANNOTATED_CDS"/>
    <property type="molecule type" value="Genomic_DNA"/>
</dbReference>
<comment type="similarity">
    <text evidence="2 7">Belongs to the C1D family.</text>
</comment>
<dbReference type="RefSeq" id="XP_009020309.1">
    <property type="nucleotide sequence ID" value="XM_009022061.1"/>
</dbReference>
<accession>T1F8A9</accession>
<evidence type="ECO:0000256" key="6">
    <source>
        <dbReference type="ARBA" id="ARBA00023242"/>
    </source>
</evidence>
<dbReference type="EMBL" id="KB096743">
    <property type="protein sequence ID" value="ESO01655.1"/>
    <property type="molecule type" value="Genomic_DNA"/>
</dbReference>
<evidence type="ECO:0000256" key="4">
    <source>
        <dbReference type="ARBA" id="ARBA00022552"/>
    </source>
</evidence>
<dbReference type="CTD" id="20205058"/>
<protein>
    <recommendedName>
        <fullName evidence="3 7">Nuclear nucleic acid-binding protein C1D</fullName>
    </recommendedName>
</protein>
<dbReference type="EnsemblMetazoa" id="HelroT174618">
    <property type="protein sequence ID" value="HelroP174618"/>
    <property type="gene ID" value="HelroG174618"/>
</dbReference>
<evidence type="ECO:0000256" key="5">
    <source>
        <dbReference type="ARBA" id="ARBA00022884"/>
    </source>
</evidence>
<evidence type="ECO:0000256" key="2">
    <source>
        <dbReference type="ARBA" id="ARBA00009154"/>
    </source>
</evidence>
<comment type="subunit">
    <text evidence="7">Monomer and homodimer.</text>
</comment>
<name>T1F8A9_HELRO</name>
<dbReference type="GO" id="GO:0003723">
    <property type="term" value="F:RNA binding"/>
    <property type="evidence" value="ECO:0000318"/>
    <property type="project" value="GO_Central"/>
</dbReference>
<evidence type="ECO:0000313" key="9">
    <source>
        <dbReference type="EnsemblMetazoa" id="HelroP174618"/>
    </source>
</evidence>
<reference evidence="8 10" key="2">
    <citation type="journal article" date="2013" name="Nature">
        <title>Insights into bilaterian evolution from three spiralian genomes.</title>
        <authorList>
            <person name="Simakov O."/>
            <person name="Marletaz F."/>
            <person name="Cho S.J."/>
            <person name="Edsinger-Gonzales E."/>
            <person name="Havlak P."/>
            <person name="Hellsten U."/>
            <person name="Kuo D.H."/>
            <person name="Larsson T."/>
            <person name="Lv J."/>
            <person name="Arendt D."/>
            <person name="Savage R."/>
            <person name="Osoegawa K."/>
            <person name="de Jong P."/>
            <person name="Grimwood J."/>
            <person name="Chapman J.A."/>
            <person name="Shapiro H."/>
            <person name="Aerts A."/>
            <person name="Otillar R.P."/>
            <person name="Terry A.Y."/>
            <person name="Boore J.L."/>
            <person name="Grigoriev I.V."/>
            <person name="Lindberg D.R."/>
            <person name="Seaver E.C."/>
            <person name="Weisblat D.A."/>
            <person name="Putnam N.H."/>
            <person name="Rokhsar D.S."/>
        </authorList>
    </citation>
    <scope>NUCLEOTIDE SEQUENCE</scope>
</reference>
<evidence type="ECO:0000256" key="7">
    <source>
        <dbReference type="RuleBase" id="RU368003"/>
    </source>
</evidence>
<dbReference type="OrthoDB" id="1421013at2759"/>
<dbReference type="GO" id="GO:0005737">
    <property type="term" value="C:cytoplasm"/>
    <property type="evidence" value="ECO:0007669"/>
    <property type="project" value="UniProtKB-SubCell"/>
</dbReference>
<dbReference type="InParanoid" id="T1F8A9"/>
<dbReference type="OMA" id="KLMSMPR"/>
<keyword evidence="7" id="KW-0238">DNA-binding</keyword>
<keyword evidence="6 7" id="KW-0539">Nucleus</keyword>
<dbReference type="KEGG" id="hro:HELRODRAFT_174618"/>
<dbReference type="PANTHER" id="PTHR15341">
    <property type="entry name" value="SUN-COR STEROID HORMONE RECEPTOR CO-REPRESSOR"/>
    <property type="match status" value="1"/>
</dbReference>
<dbReference type="STRING" id="6412.T1F8A9"/>
<dbReference type="GO" id="GO:0000460">
    <property type="term" value="P:maturation of 5.8S rRNA"/>
    <property type="evidence" value="ECO:0000318"/>
    <property type="project" value="GO_Central"/>
</dbReference>
<evidence type="ECO:0000313" key="10">
    <source>
        <dbReference type="Proteomes" id="UP000015101"/>
    </source>
</evidence>
<dbReference type="GO" id="GO:0005730">
    <property type="term" value="C:nucleolus"/>
    <property type="evidence" value="ECO:0000318"/>
    <property type="project" value="GO_Central"/>
</dbReference>
<organism evidence="9 10">
    <name type="scientific">Helobdella robusta</name>
    <name type="common">Californian leech</name>
    <dbReference type="NCBI Taxonomy" id="6412"/>
    <lineage>
        <taxon>Eukaryota</taxon>
        <taxon>Metazoa</taxon>
        <taxon>Spiralia</taxon>
        <taxon>Lophotrochozoa</taxon>
        <taxon>Annelida</taxon>
        <taxon>Clitellata</taxon>
        <taxon>Hirudinea</taxon>
        <taxon>Rhynchobdellida</taxon>
        <taxon>Glossiphoniidae</taxon>
        <taxon>Helobdella</taxon>
    </lineage>
</organism>
<dbReference type="PANTHER" id="PTHR15341:SF3">
    <property type="entry name" value="NUCLEAR NUCLEIC ACID-BINDING PROTEIN C1D"/>
    <property type="match status" value="1"/>
</dbReference>
<keyword evidence="7" id="KW-0963">Cytoplasm</keyword>
<comment type="function">
    <text evidence="7">Plays a role in the recruitment of the exosome to pre-rRNA to mediate the 3'-5' end processing of the 5.8S rRNA.</text>
</comment>
<keyword evidence="5 7" id="KW-0694">RNA-binding</keyword>
<dbReference type="Pfam" id="PF04000">
    <property type="entry name" value="Sas10_Utp3"/>
    <property type="match status" value="1"/>
</dbReference>
<dbReference type="eggNOG" id="KOG4835">
    <property type="taxonomic scope" value="Eukaryota"/>
</dbReference>
<evidence type="ECO:0000256" key="3">
    <source>
        <dbReference type="ARBA" id="ARBA00015212"/>
    </source>
</evidence>
<evidence type="ECO:0000256" key="1">
    <source>
        <dbReference type="ARBA" id="ARBA00004123"/>
    </source>
</evidence>
<dbReference type="HOGENOM" id="CLU_064339_4_1_1"/>
<dbReference type="GO" id="GO:0003677">
    <property type="term" value="F:DNA binding"/>
    <property type="evidence" value="ECO:0000318"/>
    <property type="project" value="GO_Central"/>
</dbReference>
<dbReference type="GeneID" id="20205058"/>
<dbReference type="InterPro" id="IPR011082">
    <property type="entry name" value="Exosome-assoc_fac/DNA_repair"/>
</dbReference>
<dbReference type="AlphaFoldDB" id="T1F8A9"/>
<keyword evidence="4 7" id="KW-0698">rRNA processing</keyword>
<dbReference type="GO" id="GO:0000178">
    <property type="term" value="C:exosome (RNase complex)"/>
    <property type="evidence" value="ECO:0000318"/>
    <property type="project" value="GO_Central"/>
</dbReference>
<dbReference type="InterPro" id="IPR007146">
    <property type="entry name" value="Sas10/Utp3/C1D"/>
</dbReference>
<proteinExistence type="inferred from homology"/>
<keyword evidence="10" id="KW-1185">Reference proteome</keyword>
<reference evidence="10" key="1">
    <citation type="submission" date="2012-12" db="EMBL/GenBank/DDBJ databases">
        <authorList>
            <person name="Hellsten U."/>
            <person name="Grimwood J."/>
            <person name="Chapman J.A."/>
            <person name="Shapiro H."/>
            <person name="Aerts A."/>
            <person name="Otillar R.P."/>
            <person name="Terry A.Y."/>
            <person name="Boore J.L."/>
            <person name="Simakov O."/>
            <person name="Marletaz F."/>
            <person name="Cho S.-J."/>
            <person name="Edsinger-Gonzales E."/>
            <person name="Havlak P."/>
            <person name="Kuo D.-H."/>
            <person name="Larsson T."/>
            <person name="Lv J."/>
            <person name="Arendt D."/>
            <person name="Savage R."/>
            <person name="Osoegawa K."/>
            <person name="de Jong P."/>
            <person name="Lindberg D.R."/>
            <person name="Seaver E.C."/>
            <person name="Weisblat D.A."/>
            <person name="Putnam N.H."/>
            <person name="Grigoriev I.V."/>
            <person name="Rokhsar D.S."/>
        </authorList>
    </citation>
    <scope>NUCLEOTIDE SEQUENCE</scope>
</reference>
<comment type="subcellular location">
    <subcellularLocation>
        <location evidence="7">Cytoplasm</location>
    </subcellularLocation>
    <subcellularLocation>
        <location evidence="7">Nucleus</location>
        <location evidence="7">Nucleolus</location>
    </subcellularLocation>
    <subcellularLocation>
        <location evidence="1 7">Nucleus</location>
    </subcellularLocation>
</comment>
<gene>
    <name evidence="9" type="primary">20205058</name>
    <name evidence="8" type="ORF">HELRODRAFT_174618</name>
</gene>
<dbReference type="GO" id="GO:0010468">
    <property type="term" value="P:regulation of gene expression"/>
    <property type="evidence" value="ECO:0000318"/>
    <property type="project" value="GO_Central"/>
</dbReference>
<reference evidence="9" key="3">
    <citation type="submission" date="2015-06" db="UniProtKB">
        <authorList>
            <consortium name="EnsemblMetazoa"/>
        </authorList>
    </citation>
    <scope>IDENTIFICATION</scope>
</reference>
<sequence>MDFSELPSNIITSLNDLNANLDIVESKYNQFYDRSLSEEHEKMTPLEKAKSEIVAAHTINSLFFIYLQLNGQDVSKHPINYELNRVSKSIARVKEIEDKRLAPKLDISASKRFVKSALWDKDQQAKKPKLDVEKRP</sequence>
<evidence type="ECO:0000313" key="8">
    <source>
        <dbReference type="EMBL" id="ESO01655.1"/>
    </source>
</evidence>